<dbReference type="RefSeq" id="WP_090172723.1">
    <property type="nucleotide sequence ID" value="NZ_FMXR01000007.1"/>
</dbReference>
<accession>A0A1G6AVH8</accession>
<dbReference type="Pfam" id="PF14278">
    <property type="entry name" value="TetR_C_8"/>
    <property type="match status" value="1"/>
</dbReference>
<dbReference type="EMBL" id="FMXR01000007">
    <property type="protein sequence ID" value="SDB12273.1"/>
    <property type="molecule type" value="Genomic_DNA"/>
</dbReference>
<dbReference type="InterPro" id="IPR039532">
    <property type="entry name" value="TetR_C_Firmicutes"/>
</dbReference>
<evidence type="ECO:0000313" key="4">
    <source>
        <dbReference type="EMBL" id="SDB12273.1"/>
    </source>
</evidence>
<reference evidence="4 5" key="1">
    <citation type="submission" date="2016-10" db="EMBL/GenBank/DDBJ databases">
        <authorList>
            <person name="de Groot N.N."/>
        </authorList>
    </citation>
    <scope>NUCLEOTIDE SEQUENCE [LARGE SCALE GENOMIC DNA]</scope>
    <source>
        <strain evidence="4 5">DSM 3217</strain>
    </source>
</reference>
<dbReference type="Gene3D" id="1.10.357.10">
    <property type="entry name" value="Tetracycline Repressor, domain 2"/>
    <property type="match status" value="1"/>
</dbReference>
<protein>
    <submittedName>
        <fullName evidence="4">Transcriptional regulator, TetR family</fullName>
    </submittedName>
</protein>
<organism evidence="4 5">
    <name type="scientific">Eubacterium oxidoreducens</name>
    <dbReference type="NCBI Taxonomy" id="1732"/>
    <lineage>
        <taxon>Bacteria</taxon>
        <taxon>Bacillati</taxon>
        <taxon>Bacillota</taxon>
        <taxon>Clostridia</taxon>
        <taxon>Eubacteriales</taxon>
        <taxon>Eubacteriaceae</taxon>
        <taxon>Eubacterium</taxon>
    </lineage>
</organism>
<dbReference type="InterPro" id="IPR001647">
    <property type="entry name" value="HTH_TetR"/>
</dbReference>
<keyword evidence="5" id="KW-1185">Reference proteome</keyword>
<dbReference type="SUPFAM" id="SSF46689">
    <property type="entry name" value="Homeodomain-like"/>
    <property type="match status" value="1"/>
</dbReference>
<dbReference type="PANTHER" id="PTHR43479:SF7">
    <property type="entry name" value="TETR-FAMILY TRANSCRIPTIONAL REGULATOR"/>
    <property type="match status" value="1"/>
</dbReference>
<dbReference type="PANTHER" id="PTHR43479">
    <property type="entry name" value="ACREF/ENVCD OPERON REPRESSOR-RELATED"/>
    <property type="match status" value="1"/>
</dbReference>
<dbReference type="STRING" id="1732.SAMN02910417_00925"/>
<dbReference type="Proteomes" id="UP000199228">
    <property type="component" value="Unassembled WGS sequence"/>
</dbReference>
<gene>
    <name evidence="4" type="ORF">SAMN02910417_00925</name>
</gene>
<proteinExistence type="predicted"/>
<feature type="DNA-binding region" description="H-T-H motif" evidence="2">
    <location>
        <begin position="33"/>
        <end position="52"/>
    </location>
</feature>
<evidence type="ECO:0000313" key="5">
    <source>
        <dbReference type="Proteomes" id="UP000199228"/>
    </source>
</evidence>
<dbReference type="OrthoDB" id="9810250at2"/>
<dbReference type="InterPro" id="IPR050624">
    <property type="entry name" value="HTH-type_Tx_Regulator"/>
</dbReference>
<evidence type="ECO:0000256" key="2">
    <source>
        <dbReference type="PROSITE-ProRule" id="PRU00335"/>
    </source>
</evidence>
<evidence type="ECO:0000256" key="1">
    <source>
        <dbReference type="ARBA" id="ARBA00023125"/>
    </source>
</evidence>
<keyword evidence="1 2" id="KW-0238">DNA-binding</keyword>
<dbReference type="GO" id="GO:0003677">
    <property type="term" value="F:DNA binding"/>
    <property type="evidence" value="ECO:0007669"/>
    <property type="project" value="UniProtKB-UniRule"/>
</dbReference>
<dbReference type="AlphaFoldDB" id="A0A1G6AVH8"/>
<sequence length="192" mass="22309">MNVKNNRRAKMTKEMLKESLLELMRTTPLPKISIRTLCEHADINRSTFYKYYGSQYDLFHAIEDDLLLRIDETLATLDQDPADNSAPLISLLDYLKENLEICQLLMTSDVDPEFPKKLLFRTSIQSTINESLSKYSKTMDLYLREYLLAGEFRIIHQWLQRDCKESSESIVKLLISLGNATINPSFDIDVFT</sequence>
<evidence type="ECO:0000259" key="3">
    <source>
        <dbReference type="PROSITE" id="PS50977"/>
    </source>
</evidence>
<dbReference type="InterPro" id="IPR009057">
    <property type="entry name" value="Homeodomain-like_sf"/>
</dbReference>
<name>A0A1G6AVH8_EUBOX</name>
<feature type="domain" description="HTH tetR-type" evidence="3">
    <location>
        <begin position="10"/>
        <end position="70"/>
    </location>
</feature>
<dbReference type="PROSITE" id="PS50977">
    <property type="entry name" value="HTH_TETR_2"/>
    <property type="match status" value="1"/>
</dbReference>